<dbReference type="OrthoDB" id="10021675at2759"/>
<organism evidence="10 12">
    <name type="scientific">Xenopus laevis</name>
    <name type="common">African clawed frog</name>
    <dbReference type="NCBI Taxonomy" id="8355"/>
    <lineage>
        <taxon>Eukaryota</taxon>
        <taxon>Metazoa</taxon>
        <taxon>Chordata</taxon>
        <taxon>Craniata</taxon>
        <taxon>Vertebrata</taxon>
        <taxon>Euteleostomi</taxon>
        <taxon>Amphibia</taxon>
        <taxon>Batrachia</taxon>
        <taxon>Anura</taxon>
        <taxon>Pipoidea</taxon>
        <taxon>Pipidae</taxon>
        <taxon>Xenopodinae</taxon>
        <taxon>Xenopus</taxon>
        <taxon>Xenopus</taxon>
    </lineage>
</organism>
<dbReference type="AGR" id="Xenbase:XB-GENE-920454"/>
<evidence type="ECO:0000313" key="13">
    <source>
        <dbReference type="Xenbase" id="XB-GENE-920454"/>
    </source>
</evidence>
<dbReference type="InterPro" id="IPR016035">
    <property type="entry name" value="Acyl_Trfase/lysoPLipase"/>
</dbReference>
<evidence type="ECO:0000256" key="4">
    <source>
        <dbReference type="ARBA" id="ARBA00023043"/>
    </source>
</evidence>
<dbReference type="GO" id="GO:0052816">
    <property type="term" value="F:long-chain fatty acyl-CoA hydrolase activity"/>
    <property type="evidence" value="ECO:0000318"/>
    <property type="project" value="GO_Central"/>
</dbReference>
<evidence type="ECO:0000256" key="7">
    <source>
        <dbReference type="PROSITE-ProRule" id="PRU00023"/>
    </source>
</evidence>
<feature type="repeat" description="ANK" evidence="7">
    <location>
        <begin position="151"/>
        <end position="184"/>
    </location>
</feature>
<dbReference type="PANTHER" id="PTHR24139:SF34">
    <property type="entry name" value="85_88 KDA CALCIUM-INDEPENDENT PHOSPHOLIPASE A2"/>
    <property type="match status" value="1"/>
</dbReference>
<dbReference type="Xenbase" id="XB-GENE-920454">
    <property type="gene designation" value="pla2g6.S"/>
</dbReference>
<dbReference type="Gene3D" id="1.25.40.20">
    <property type="entry name" value="Ankyrin repeat-containing domain"/>
    <property type="match status" value="1"/>
</dbReference>
<dbReference type="Pfam" id="PF12796">
    <property type="entry name" value="Ank_2"/>
    <property type="match status" value="3"/>
</dbReference>
<dbReference type="GO" id="GO:0047499">
    <property type="term" value="F:calcium-independent phospholipase A2 activity"/>
    <property type="evidence" value="ECO:0000318"/>
    <property type="project" value="GO_Central"/>
</dbReference>
<feature type="repeat" description="ANK" evidence="7">
    <location>
        <begin position="349"/>
        <end position="381"/>
    </location>
</feature>
<dbReference type="PROSITE" id="PS50088">
    <property type="entry name" value="ANK_REPEAT"/>
    <property type="match status" value="3"/>
</dbReference>
<evidence type="ECO:0000313" key="11">
    <source>
        <dbReference type="RefSeq" id="XP_018115120.1"/>
    </source>
</evidence>
<dbReference type="Pfam" id="PF01734">
    <property type="entry name" value="Patatin"/>
    <property type="match status" value="1"/>
</dbReference>
<dbReference type="InterPro" id="IPR002110">
    <property type="entry name" value="Ankyrin_rpt"/>
</dbReference>
<dbReference type="OMA" id="VQIVREM"/>
<feature type="active site" description="Proton acceptor" evidence="8">
    <location>
        <position position="647"/>
    </location>
</feature>
<evidence type="ECO:0000256" key="8">
    <source>
        <dbReference type="PROSITE-ProRule" id="PRU01161"/>
    </source>
</evidence>
<dbReference type="CDD" id="cd07212">
    <property type="entry name" value="Pat_PNPLA9"/>
    <property type="match status" value="1"/>
</dbReference>
<dbReference type="PaxDb" id="8355-A0A1L8GH78"/>
<dbReference type="GO" id="GO:0005739">
    <property type="term" value="C:mitochondrion"/>
    <property type="evidence" value="ECO:0000318"/>
    <property type="project" value="GO_Central"/>
</dbReference>
<evidence type="ECO:0000313" key="10">
    <source>
        <dbReference type="Proteomes" id="UP000186698"/>
    </source>
</evidence>
<dbReference type="GeneID" id="446689"/>
<evidence type="ECO:0000256" key="5">
    <source>
        <dbReference type="ARBA" id="ARBA00023098"/>
    </source>
</evidence>
<dbReference type="STRING" id="8355.A0A1L8GH78"/>
<evidence type="ECO:0000256" key="2">
    <source>
        <dbReference type="ARBA" id="ARBA00022737"/>
    </source>
</evidence>
<dbReference type="PRINTS" id="PR01415">
    <property type="entry name" value="ANKYRIN"/>
</dbReference>
<feature type="short sequence motif" description="GXSXG" evidence="8">
    <location>
        <begin position="512"/>
        <end position="516"/>
    </location>
</feature>
<dbReference type="RefSeq" id="XP_018115120.1">
    <property type="nucleotide sequence ID" value="XM_018259631.2"/>
</dbReference>
<keyword evidence="8" id="KW-0442">Lipid degradation</keyword>
<evidence type="ECO:0000256" key="6">
    <source>
        <dbReference type="ARBA" id="ARBA00023422"/>
    </source>
</evidence>
<keyword evidence="5 8" id="KW-0443">Lipid metabolism</keyword>
<feature type="active site" description="Nucleophile" evidence="8">
    <location>
        <position position="514"/>
    </location>
</feature>
<keyword evidence="3 8" id="KW-0378">Hydrolase</keyword>
<dbReference type="GO" id="GO:0035965">
    <property type="term" value="P:cardiolipin acyl-chain remodeling"/>
    <property type="evidence" value="ECO:0000318"/>
    <property type="project" value="GO_Central"/>
</dbReference>
<dbReference type="SUPFAM" id="SSF48403">
    <property type="entry name" value="Ankyrin repeat"/>
    <property type="match status" value="1"/>
</dbReference>
<evidence type="ECO:0000313" key="12">
    <source>
        <dbReference type="RefSeq" id="XP_041447274.1"/>
    </source>
</evidence>
<dbReference type="AlphaFoldDB" id="A0A1L8GH78"/>
<dbReference type="SMART" id="SM00248">
    <property type="entry name" value="ANK"/>
    <property type="match status" value="8"/>
</dbReference>
<name>A0A1L8GH78_XENLA</name>
<dbReference type="PROSITE" id="PS50297">
    <property type="entry name" value="ANK_REP_REGION"/>
    <property type="match status" value="3"/>
</dbReference>
<dbReference type="Bgee" id="446689">
    <property type="expression patterns" value="Expressed in egg cell and 19 other cell types or tissues"/>
</dbReference>
<keyword evidence="2" id="KW-0677">Repeat</keyword>
<dbReference type="PROSITE" id="PS51635">
    <property type="entry name" value="PNPLA"/>
    <property type="match status" value="1"/>
</dbReference>
<dbReference type="InterPro" id="IPR036770">
    <property type="entry name" value="Ankyrin_rpt-contain_sf"/>
</dbReference>
<dbReference type="PANTHER" id="PTHR24139">
    <property type="entry name" value="CALCIUM-INDEPENDENT PHOSPHOLIPASE A2"/>
    <property type="match status" value="1"/>
</dbReference>
<reference evidence="11 12" key="1">
    <citation type="submission" date="2025-04" db="UniProtKB">
        <authorList>
            <consortium name="RefSeq"/>
        </authorList>
    </citation>
    <scope>IDENTIFICATION</scope>
    <source>
        <strain evidence="11 12">J_2021</strain>
        <tissue evidence="11 12">Erythrocytes</tissue>
    </source>
</reference>
<dbReference type="InterPro" id="IPR047148">
    <property type="entry name" value="PLPL9"/>
</dbReference>
<feature type="repeat" description="ANK" evidence="7">
    <location>
        <begin position="219"/>
        <end position="251"/>
    </location>
</feature>
<dbReference type="Gene3D" id="3.40.1090.10">
    <property type="entry name" value="Cytosolic phospholipase A2 catalytic domain"/>
    <property type="match status" value="1"/>
</dbReference>
<evidence type="ECO:0000256" key="1">
    <source>
        <dbReference type="ARBA" id="ARBA00013278"/>
    </source>
</evidence>
<sequence>MDLFGRIFNTVSAVTNLFSNPYKVREVPLSEYGSSSCLQEDGRMLLYRNRTAKSLDCVLVNPSSPQNAYRLFQLESEPEALCRFQEYAVKLRPFYESSRKGLCLETLQQLTDCIRSHPNWSLAHVAVEIGLRESFKHNGILRSLNSTECDGGSTPLHLACKKGDINCLQELVEECQARLDIADQNGETVYHHAAQQNNPRVIEILCSVPSVGVNHKSNNNETPLHVACRLGKTELVLALLRCHARCDIIGKDGYPIHTAMKYSQKECVEAILDVSASQLHAEDPRYQATPIHWAKNAEMARLLIERGCNVNTCSKTLDTPLHIMVKRDRFEAAMVLLTNVADPNVKGEHGNTPLHLAMKKDQLELIKALMVFGADVEQHNDFGETPGLIAARSSKGNNRKVLLSMLCNVGADRCLPPDTQLPPTATSPSRVPPMDSSSGIGFRDFVYVSTALSGMLVPQDTVDFREDGLRVKDRLLCLDGGGIRGLVLMQLLIAIEKAAGRPIRELFDWVSGTSTGGILALAIVHGMPMESVRCLYFRMKNEVFHGSRPYESGPLEEFLKKEFGENTKMSDVRNPKVIVTGTLSDRHPAELHLFRNYDPPETDHEPPYKSVASFRPVATPAEQLVWHAARSSGAAPTYLRPMGRFLDGGLLSNNPTLDAMTEIHEYNTCLKKKGMAGQVKKLGIVVSLGTGKPPQISVGSVDVFRPSNPWEVMKTVVGARELGKMVVDCCTDSDGPAVSRARAWCEMIDVPYFRLSPQLQTDVMLDEVSDAVLVNMLWDTQIYIYQQREVLQRLAKTLLEP</sequence>
<dbReference type="GO" id="GO:0016042">
    <property type="term" value="P:lipid catabolic process"/>
    <property type="evidence" value="ECO:0007669"/>
    <property type="project" value="UniProtKB-UniRule"/>
</dbReference>
<dbReference type="InterPro" id="IPR002641">
    <property type="entry name" value="PNPLA_dom"/>
</dbReference>
<feature type="short sequence motif" description="GXGXXG" evidence="8">
    <location>
        <begin position="480"/>
        <end position="485"/>
    </location>
</feature>
<dbReference type="FunFam" id="1.25.40.20:FF:000338">
    <property type="entry name" value="85/88 kDa calcium-independent phospholipase A2"/>
    <property type="match status" value="1"/>
</dbReference>
<feature type="short sequence motif" description="DGA/G" evidence="8">
    <location>
        <begin position="647"/>
        <end position="649"/>
    </location>
</feature>
<accession>A0A1L8GH78</accession>
<comment type="catalytic activity">
    <reaction evidence="6">
        <text>a 1,2-diacyl-sn-glycero-3-phosphocholine + H2O = a 1-acyl-sn-glycero-3-phosphocholine + a fatty acid + H(+)</text>
        <dbReference type="Rhea" id="RHEA:15801"/>
        <dbReference type="ChEBI" id="CHEBI:15377"/>
        <dbReference type="ChEBI" id="CHEBI:15378"/>
        <dbReference type="ChEBI" id="CHEBI:28868"/>
        <dbReference type="ChEBI" id="CHEBI:57643"/>
        <dbReference type="ChEBI" id="CHEBI:58168"/>
        <dbReference type="EC" id="3.1.1.4"/>
    </reaction>
    <physiologicalReaction direction="left-to-right" evidence="6">
        <dbReference type="Rhea" id="RHEA:15802"/>
    </physiologicalReaction>
</comment>
<dbReference type="RefSeq" id="XP_041447274.1">
    <property type="nucleotide sequence ID" value="XM_041591340.1"/>
</dbReference>
<feature type="domain" description="PNPLA" evidence="9">
    <location>
        <begin position="476"/>
        <end position="660"/>
    </location>
</feature>
<dbReference type="Proteomes" id="UP000186698">
    <property type="component" value="Chromosome 4S"/>
</dbReference>
<dbReference type="GO" id="GO:2000304">
    <property type="term" value="P:positive regulation of ceramide biosynthetic process"/>
    <property type="evidence" value="ECO:0000318"/>
    <property type="project" value="GO_Central"/>
</dbReference>
<keyword evidence="4 7" id="KW-0040">ANK repeat</keyword>
<dbReference type="CTD" id="446689"/>
<dbReference type="EC" id="3.1.1.4" evidence="1"/>
<dbReference type="SUPFAM" id="SSF52151">
    <property type="entry name" value="FabD/lysophospholipase-like"/>
    <property type="match status" value="1"/>
</dbReference>
<gene>
    <name evidence="11 12 13" type="primary">pla2g6.S</name>
    <name evidence="11 12" type="synonym">pla2g6</name>
</gene>
<protein>
    <recommendedName>
        <fullName evidence="1">phospholipase A2</fullName>
        <ecNumber evidence="1">3.1.1.4</ecNumber>
    </recommendedName>
</protein>
<evidence type="ECO:0000259" key="9">
    <source>
        <dbReference type="PROSITE" id="PS51635"/>
    </source>
</evidence>
<proteinExistence type="predicted"/>
<keyword evidence="10" id="KW-1185">Reference proteome</keyword>
<evidence type="ECO:0000256" key="3">
    <source>
        <dbReference type="ARBA" id="ARBA00022801"/>
    </source>
</evidence>